<dbReference type="AlphaFoldDB" id="A0A1L7CIA3"/>
<sequence>MHLAKRNGRDLLARVLAFVGALLLAFSALMPAVLMPALKTIPLSAGGKTVTNEVPAVLLDARAFATGKVLEEHAEDPTCRAEGAKELPVHCFVGSAVPVKGVRNVAAVEPSDKDDITLRAGNVLLRMDKPEDTGLISASVDQVTLDRHDAFPIEEPTSTFHMTAPDLGLDDTTGGFLRDGLQYQFPFGTQPKSYPYFDTTAQKSTPIDFVDEQQFKGRKVLHFGQQVGAVNMFDSVSIALNRDGELTDSEKGVLAGLRLVSTYGRWYTPDEMAKMGVAPEDQVVMTRYYAVARDLLVEPRTGVIVRGQERLHYFFASSQQEAQAAADAHFADPDAPVSMDRSALVATAAWNEDTQDRQFAKADDGASKLRLLDSLHLLGLTLGAILLIIGLFLVYKNRSTKAE</sequence>
<dbReference type="InterPro" id="IPR021424">
    <property type="entry name" value="PorA"/>
</dbReference>
<evidence type="ECO:0000313" key="3">
    <source>
        <dbReference type="Proteomes" id="UP000185478"/>
    </source>
</evidence>
<keyword evidence="3" id="KW-1185">Reference proteome</keyword>
<feature type="transmembrane region" description="Helical" evidence="1">
    <location>
        <begin position="12"/>
        <end position="34"/>
    </location>
</feature>
<reference evidence="2 3" key="1">
    <citation type="submission" date="2014-08" db="EMBL/GenBank/DDBJ databases">
        <title>Complete genome sequence of Corynebacterium aquilae S-613T(T) (=DSM 44791(T)), isolated from the choana of a healthy golden eagle.</title>
        <authorList>
            <person name="Ruckert C."/>
            <person name="Albersmeier A."/>
            <person name="Winkler A."/>
            <person name="Kalinowski J."/>
        </authorList>
    </citation>
    <scope>NUCLEOTIDE SEQUENCE [LARGE SCALE GENOMIC DNA]</scope>
    <source>
        <strain evidence="2 3">S-613</strain>
    </source>
</reference>
<keyword evidence="1" id="KW-1133">Transmembrane helix</keyword>
<proteinExistence type="predicted"/>
<evidence type="ECO:0008006" key="4">
    <source>
        <dbReference type="Google" id="ProtNLM"/>
    </source>
</evidence>
<keyword evidence="1" id="KW-0812">Transmembrane</keyword>
<dbReference type="EMBL" id="CP009245">
    <property type="protein sequence ID" value="APT85596.1"/>
    <property type="molecule type" value="Genomic_DNA"/>
</dbReference>
<dbReference type="STRING" id="1431546.CAQU_11720"/>
<name>A0A1L7CIA3_9CORY</name>
<dbReference type="Pfam" id="PF11271">
    <property type="entry name" value="PorA"/>
    <property type="match status" value="1"/>
</dbReference>
<evidence type="ECO:0000313" key="2">
    <source>
        <dbReference type="EMBL" id="APT85596.1"/>
    </source>
</evidence>
<accession>A0A1L7CIA3</accession>
<dbReference type="KEGG" id="caqu:CAQU_11720"/>
<gene>
    <name evidence="2" type="ORF">CAQU_11720</name>
</gene>
<keyword evidence="1" id="KW-0472">Membrane</keyword>
<feature type="transmembrane region" description="Helical" evidence="1">
    <location>
        <begin position="375"/>
        <end position="395"/>
    </location>
</feature>
<dbReference type="Proteomes" id="UP000185478">
    <property type="component" value="Chromosome"/>
</dbReference>
<organism evidence="2 3">
    <name type="scientific">Corynebacterium aquilae DSM 44791</name>
    <dbReference type="NCBI Taxonomy" id="1431546"/>
    <lineage>
        <taxon>Bacteria</taxon>
        <taxon>Bacillati</taxon>
        <taxon>Actinomycetota</taxon>
        <taxon>Actinomycetes</taxon>
        <taxon>Mycobacteriales</taxon>
        <taxon>Corynebacteriaceae</taxon>
        <taxon>Corynebacterium</taxon>
    </lineage>
</organism>
<protein>
    <recommendedName>
        <fullName evidence="4">DUF3068 domain-containing protein</fullName>
    </recommendedName>
</protein>
<evidence type="ECO:0000256" key="1">
    <source>
        <dbReference type="SAM" id="Phobius"/>
    </source>
</evidence>